<sequence length="114" mass="12898">MYLKLNYKPPVSHYSAIDFSSFAYNKPQSHLLLYKPLSSNARRKTSGGRLNRADIARGEKKKDLVYGNKTTESQSAQRTTTPGGFSISIGIEKKEDESLFNSDWLHLRESSKLV</sequence>
<accession>A0A0W8FDD4</accession>
<gene>
    <name evidence="2" type="ORF">ASZ90_011921</name>
</gene>
<feature type="compositionally biased region" description="Polar residues" evidence="1">
    <location>
        <begin position="68"/>
        <end position="82"/>
    </location>
</feature>
<dbReference type="EMBL" id="LNQE01001386">
    <property type="protein sequence ID" value="KUG18371.1"/>
    <property type="molecule type" value="Genomic_DNA"/>
</dbReference>
<reference evidence="2" key="1">
    <citation type="journal article" date="2015" name="Proc. Natl. Acad. Sci. U.S.A.">
        <title>Networks of energetic and metabolic interactions define dynamics in microbial communities.</title>
        <authorList>
            <person name="Embree M."/>
            <person name="Liu J.K."/>
            <person name="Al-Bassam M.M."/>
            <person name="Zengler K."/>
        </authorList>
    </citation>
    <scope>NUCLEOTIDE SEQUENCE</scope>
</reference>
<feature type="region of interest" description="Disordered" evidence="1">
    <location>
        <begin position="61"/>
        <end position="82"/>
    </location>
</feature>
<protein>
    <submittedName>
        <fullName evidence="2">Uncharacterized protein</fullName>
    </submittedName>
</protein>
<evidence type="ECO:0000313" key="2">
    <source>
        <dbReference type="EMBL" id="KUG18371.1"/>
    </source>
</evidence>
<proteinExistence type="predicted"/>
<evidence type="ECO:0000256" key="1">
    <source>
        <dbReference type="SAM" id="MobiDB-lite"/>
    </source>
</evidence>
<organism evidence="2">
    <name type="scientific">hydrocarbon metagenome</name>
    <dbReference type="NCBI Taxonomy" id="938273"/>
    <lineage>
        <taxon>unclassified sequences</taxon>
        <taxon>metagenomes</taxon>
        <taxon>ecological metagenomes</taxon>
    </lineage>
</organism>
<comment type="caution">
    <text evidence="2">The sequence shown here is derived from an EMBL/GenBank/DDBJ whole genome shotgun (WGS) entry which is preliminary data.</text>
</comment>
<dbReference type="AlphaFoldDB" id="A0A0W8FDD4"/>
<name>A0A0W8FDD4_9ZZZZ</name>